<dbReference type="EMBL" id="NGKC01000001">
    <property type="protein sequence ID" value="RSU14550.1"/>
    <property type="molecule type" value="Genomic_DNA"/>
</dbReference>
<dbReference type="PANTHER" id="PTHR34475:SF1">
    <property type="entry name" value="CYTOSKELETON PROTEIN RODZ"/>
    <property type="match status" value="1"/>
</dbReference>
<dbReference type="Proteomes" id="UP000286773">
    <property type="component" value="Unassembled WGS sequence"/>
</dbReference>
<feature type="transmembrane region" description="Helical" evidence="2">
    <location>
        <begin position="117"/>
        <end position="139"/>
    </location>
</feature>
<evidence type="ECO:0000313" key="4">
    <source>
        <dbReference type="Proteomes" id="UP000286773"/>
    </source>
</evidence>
<dbReference type="Pfam" id="PF13413">
    <property type="entry name" value="HTH_25"/>
    <property type="match status" value="1"/>
</dbReference>
<feature type="region of interest" description="Disordered" evidence="1">
    <location>
        <begin position="147"/>
        <end position="181"/>
    </location>
</feature>
<dbReference type="SUPFAM" id="SSF47413">
    <property type="entry name" value="lambda repressor-like DNA-binding domains"/>
    <property type="match status" value="1"/>
</dbReference>
<keyword evidence="2" id="KW-0472">Membrane</keyword>
<evidence type="ECO:0008006" key="5">
    <source>
        <dbReference type="Google" id="ProtNLM"/>
    </source>
</evidence>
<evidence type="ECO:0000313" key="3">
    <source>
        <dbReference type="EMBL" id="RSU14550.1"/>
    </source>
</evidence>
<name>A0A430B2J8_9ENTE</name>
<dbReference type="Gene3D" id="1.10.260.40">
    <property type="entry name" value="lambda repressor-like DNA-binding domains"/>
    <property type="match status" value="1"/>
</dbReference>
<feature type="region of interest" description="Disordered" evidence="1">
    <location>
        <begin position="81"/>
        <end position="103"/>
    </location>
</feature>
<sequence length="293" mass="32931">MESGGEDLDTIGEKLKIARLEKGLTIGDLQKITKIQRRFLEAIEADDFDAMPSDYYTRTFIKLMAEAVDLDARPLLRQFDGEPDQQFGYTPRPERIEGSRKARHEESRSKVAIFKSYIPVLILILTVSLIIGGIIFATVMENKSEPMIKQQPTVSSVSSEDKSKDTTEEDSSSSEEKPETDMKIVFDRENNGFTYFDVKRAERPLTVSFEGLTAPCWVGLAETPQSAIFYQYTVKPGEVVETTIPEELDTVQITLGASSYVKMKINNEDFDFNPNNTASEKRVIVLNLAASDD</sequence>
<keyword evidence="2" id="KW-0812">Transmembrane</keyword>
<gene>
    <name evidence="3" type="ORF">CBF27_00765</name>
</gene>
<comment type="caution">
    <text evidence="3">The sequence shown here is derived from an EMBL/GenBank/DDBJ whole genome shotgun (WGS) entry which is preliminary data.</text>
</comment>
<dbReference type="AlphaFoldDB" id="A0A430B2J8"/>
<keyword evidence="4" id="KW-1185">Reference proteome</keyword>
<feature type="compositionally biased region" description="Basic and acidic residues" evidence="1">
    <location>
        <begin position="92"/>
        <end position="103"/>
    </location>
</feature>
<dbReference type="OrthoDB" id="9797543at2"/>
<dbReference type="InterPro" id="IPR010982">
    <property type="entry name" value="Lambda_DNA-bd_dom_sf"/>
</dbReference>
<reference evidence="3 4" key="1">
    <citation type="submission" date="2017-05" db="EMBL/GenBank/DDBJ databases">
        <title>Vagococcus spp. assemblies.</title>
        <authorList>
            <person name="Gulvik C.A."/>
        </authorList>
    </citation>
    <scope>NUCLEOTIDE SEQUENCE [LARGE SCALE GENOMIC DNA]</scope>
    <source>
        <strain evidence="3 4">LMG 24798</strain>
    </source>
</reference>
<proteinExistence type="predicted"/>
<evidence type="ECO:0000256" key="2">
    <source>
        <dbReference type="SAM" id="Phobius"/>
    </source>
</evidence>
<evidence type="ECO:0000256" key="1">
    <source>
        <dbReference type="SAM" id="MobiDB-lite"/>
    </source>
</evidence>
<dbReference type="CDD" id="cd00093">
    <property type="entry name" value="HTH_XRE"/>
    <property type="match status" value="1"/>
</dbReference>
<dbReference type="GO" id="GO:0003677">
    <property type="term" value="F:DNA binding"/>
    <property type="evidence" value="ECO:0007669"/>
    <property type="project" value="InterPro"/>
</dbReference>
<dbReference type="InterPro" id="IPR001387">
    <property type="entry name" value="Cro/C1-type_HTH"/>
</dbReference>
<keyword evidence="2" id="KW-1133">Transmembrane helix</keyword>
<protein>
    <recommendedName>
        <fullName evidence="5">DUF4115 domain-containing protein</fullName>
    </recommendedName>
</protein>
<organism evidence="3 4">
    <name type="scientific">Vagococcus acidifermentans</name>
    <dbReference type="NCBI Taxonomy" id="564710"/>
    <lineage>
        <taxon>Bacteria</taxon>
        <taxon>Bacillati</taxon>
        <taxon>Bacillota</taxon>
        <taxon>Bacilli</taxon>
        <taxon>Lactobacillales</taxon>
        <taxon>Enterococcaceae</taxon>
        <taxon>Vagococcus</taxon>
    </lineage>
</organism>
<dbReference type="InterPro" id="IPR050400">
    <property type="entry name" value="Bact_Cytoskel_RodZ"/>
</dbReference>
<dbReference type="PANTHER" id="PTHR34475">
    <property type="match status" value="1"/>
</dbReference>
<accession>A0A430B2J8</accession>